<accession>A0A8B3FK12</accession>
<dbReference type="InterPro" id="IPR036397">
    <property type="entry name" value="RNaseH_sf"/>
</dbReference>
<gene>
    <name evidence="5" type="ORF">D7U36_12325</name>
</gene>
<dbReference type="GO" id="GO:0008408">
    <property type="term" value="F:3'-5' exonuclease activity"/>
    <property type="evidence" value="ECO:0007669"/>
    <property type="project" value="TreeGrafter"/>
</dbReference>
<dbReference type="FunFam" id="3.30.420.10:FF:000045">
    <property type="entry name" value="3'-5' exonuclease DinG"/>
    <property type="match status" value="1"/>
</dbReference>
<evidence type="ECO:0000256" key="3">
    <source>
        <dbReference type="ARBA" id="ARBA00022839"/>
    </source>
</evidence>
<sequence length="248" mass="26529">MTGEDAGVRRAGFVPLILPDARGKRRWTGFGPVGAGCENRGMPGYAVLDLETTGFSPRRGDRIVEIGIVLLDEQGRSQGEWGTLIQPWRDVGATSVHHITDRDVAAAPTLEQVTGRLIAQLRGRLVIAHNASFDVSFLDTELRRVGAELPPEPMPSVCTMRLGRTLLSPRPPTFKLADCCRAAGVSLRHAHSALGDARATAELFGVYLDIASALDGPAPWSGAGGRAEHYAWPVGLADPVDAPLLLRS</sequence>
<dbReference type="SUPFAM" id="SSF53098">
    <property type="entry name" value="Ribonuclease H-like"/>
    <property type="match status" value="1"/>
</dbReference>
<evidence type="ECO:0000256" key="1">
    <source>
        <dbReference type="ARBA" id="ARBA00022722"/>
    </source>
</evidence>
<comment type="caution">
    <text evidence="5">The sequence shown here is derived from an EMBL/GenBank/DDBJ whole genome shotgun (WGS) entry which is preliminary data.</text>
</comment>
<protein>
    <submittedName>
        <fullName evidence="5">3'-5' exonuclease</fullName>
    </submittedName>
</protein>
<dbReference type="EMBL" id="RCIW01000023">
    <property type="protein sequence ID" value="RLP06748.1"/>
    <property type="molecule type" value="Genomic_DNA"/>
</dbReference>
<dbReference type="Pfam" id="PF00929">
    <property type="entry name" value="RNase_T"/>
    <property type="match status" value="1"/>
</dbReference>
<dbReference type="PANTHER" id="PTHR30231">
    <property type="entry name" value="DNA POLYMERASE III SUBUNIT EPSILON"/>
    <property type="match status" value="1"/>
</dbReference>
<dbReference type="PANTHER" id="PTHR30231:SF4">
    <property type="entry name" value="PROTEIN NEN2"/>
    <property type="match status" value="1"/>
</dbReference>
<dbReference type="AlphaFoldDB" id="A0A8B3FK12"/>
<evidence type="ECO:0000313" key="6">
    <source>
        <dbReference type="Proteomes" id="UP000279336"/>
    </source>
</evidence>
<dbReference type="InterPro" id="IPR012337">
    <property type="entry name" value="RNaseH-like_sf"/>
</dbReference>
<dbReference type="GO" id="GO:0003676">
    <property type="term" value="F:nucleic acid binding"/>
    <property type="evidence" value="ECO:0007669"/>
    <property type="project" value="InterPro"/>
</dbReference>
<dbReference type="InterPro" id="IPR013520">
    <property type="entry name" value="Ribonucl_H"/>
</dbReference>
<evidence type="ECO:0000259" key="4">
    <source>
        <dbReference type="SMART" id="SM00479"/>
    </source>
</evidence>
<dbReference type="OrthoDB" id="9803913at2"/>
<feature type="domain" description="Exonuclease" evidence="4">
    <location>
        <begin position="44"/>
        <end position="213"/>
    </location>
</feature>
<evidence type="ECO:0000313" key="5">
    <source>
        <dbReference type="EMBL" id="RLP06748.1"/>
    </source>
</evidence>
<evidence type="ECO:0000256" key="2">
    <source>
        <dbReference type="ARBA" id="ARBA00022801"/>
    </source>
</evidence>
<dbReference type="Proteomes" id="UP000279336">
    <property type="component" value="Unassembled WGS sequence"/>
</dbReference>
<dbReference type="CDD" id="cd06127">
    <property type="entry name" value="DEDDh"/>
    <property type="match status" value="1"/>
</dbReference>
<keyword evidence="1" id="KW-0540">Nuclease</keyword>
<dbReference type="SMART" id="SM00479">
    <property type="entry name" value="EXOIII"/>
    <property type="match status" value="1"/>
</dbReference>
<proteinExistence type="predicted"/>
<reference evidence="5 6" key="1">
    <citation type="submission" date="2018-10" db="EMBL/GenBank/DDBJ databases">
        <title>Propionibacterium australiense Genome Sequencing and Assembly.</title>
        <authorList>
            <person name="Bernier A.-M."/>
            <person name="Bernard K."/>
        </authorList>
    </citation>
    <scope>NUCLEOTIDE SEQUENCE [LARGE SCALE GENOMIC DNA]</scope>
    <source>
        <strain evidence="5 6">NML98A078</strain>
    </source>
</reference>
<name>A0A8B3FK12_9ACTN</name>
<keyword evidence="3 5" id="KW-0269">Exonuclease</keyword>
<dbReference type="Gene3D" id="3.30.420.10">
    <property type="entry name" value="Ribonuclease H-like superfamily/Ribonuclease H"/>
    <property type="match status" value="1"/>
</dbReference>
<keyword evidence="2" id="KW-0378">Hydrolase</keyword>
<organism evidence="5 6">
    <name type="scientific">Propionibacterium australiense</name>
    <dbReference type="NCBI Taxonomy" id="119981"/>
    <lineage>
        <taxon>Bacteria</taxon>
        <taxon>Bacillati</taxon>
        <taxon>Actinomycetota</taxon>
        <taxon>Actinomycetes</taxon>
        <taxon>Propionibacteriales</taxon>
        <taxon>Propionibacteriaceae</taxon>
        <taxon>Propionibacterium</taxon>
    </lineage>
</organism>